<dbReference type="Pfam" id="PF04389">
    <property type="entry name" value="Peptidase_M28"/>
    <property type="match status" value="1"/>
</dbReference>
<evidence type="ECO:0000259" key="1">
    <source>
        <dbReference type="Pfam" id="PF04389"/>
    </source>
</evidence>
<dbReference type="Gene3D" id="3.40.630.10">
    <property type="entry name" value="Zn peptidases"/>
    <property type="match status" value="1"/>
</dbReference>
<gene>
    <name evidence="2" type="ORF">HG263_03850</name>
</gene>
<dbReference type="GO" id="GO:0008235">
    <property type="term" value="F:metalloexopeptidase activity"/>
    <property type="evidence" value="ECO:0007669"/>
    <property type="project" value="InterPro"/>
</dbReference>
<protein>
    <submittedName>
        <fullName evidence="2">M28 family peptidase</fullName>
    </submittedName>
</protein>
<evidence type="ECO:0000313" key="3">
    <source>
        <dbReference type="Proteomes" id="UP000586305"/>
    </source>
</evidence>
<dbReference type="AlphaFoldDB" id="A0A849V9V6"/>
<feature type="domain" description="Peptidase M28" evidence="1">
    <location>
        <begin position="102"/>
        <end position="303"/>
    </location>
</feature>
<dbReference type="PANTHER" id="PTHR12147">
    <property type="entry name" value="METALLOPEPTIDASE M28 FAMILY MEMBER"/>
    <property type="match status" value="1"/>
</dbReference>
<comment type="caution">
    <text evidence="2">The sequence shown here is derived from an EMBL/GenBank/DDBJ whole genome shotgun (WGS) entry which is preliminary data.</text>
</comment>
<dbReference type="SUPFAM" id="SSF53187">
    <property type="entry name" value="Zn-dependent exopeptidases"/>
    <property type="match status" value="1"/>
</dbReference>
<dbReference type="Proteomes" id="UP000586305">
    <property type="component" value="Unassembled WGS sequence"/>
</dbReference>
<dbReference type="EMBL" id="JABBPG010000001">
    <property type="protein sequence ID" value="NOU49668.1"/>
    <property type="molecule type" value="Genomic_DNA"/>
</dbReference>
<accession>A0A849V9V6</accession>
<dbReference type="InterPro" id="IPR007484">
    <property type="entry name" value="Peptidase_M28"/>
</dbReference>
<proteinExistence type="predicted"/>
<keyword evidence="3" id="KW-1185">Reference proteome</keyword>
<dbReference type="PANTHER" id="PTHR12147:SF26">
    <property type="entry name" value="PEPTIDASE M28 DOMAIN-CONTAINING PROTEIN"/>
    <property type="match status" value="1"/>
</dbReference>
<name>A0A849V9V6_9GAMM</name>
<dbReference type="InterPro" id="IPR045175">
    <property type="entry name" value="M28_fam"/>
</dbReference>
<sequence>MNIPTLHTTAPDIKASYNGCKRWLKTSFWLLVCLSCQVQSQQLYNDLRVLTSDAYGGREAGSQQPNMSAQFIFERFKTLGLATKYQTFSFRDGIFSTAYGHNVVAQLPCNTLHCGRTIVISAHYDHLGASGSRLYAGANDNASGTVALLSLAQQLRNITRRNHVTFLATDAEEKGLYGAKHYVEHIDDAHQYVLNINLDMLAPGQNNTLYVMQSANAKHYSQTITTLQTHPLNIKLVSPNRMKRLIGDGRTDWLRASDHYAFYRAGIPYLYFGMGEDKNHHSTNDTLDSIDFDKYQQVVKFINDFMVALLSCPSDCTS</sequence>
<evidence type="ECO:0000313" key="2">
    <source>
        <dbReference type="EMBL" id="NOU49668.1"/>
    </source>
</evidence>
<reference evidence="2 3" key="1">
    <citation type="submission" date="2020-04" db="EMBL/GenBank/DDBJ databases">
        <title>Pseudoalteromonas caenipelagi sp. nov., isolated from a tidal flat.</title>
        <authorList>
            <person name="Park S."/>
            <person name="Yoon J.-H."/>
        </authorList>
    </citation>
    <scope>NUCLEOTIDE SEQUENCE [LARGE SCALE GENOMIC DNA]</scope>
    <source>
        <strain evidence="2 3">JBTF-M23</strain>
    </source>
</reference>
<dbReference type="GO" id="GO:0006508">
    <property type="term" value="P:proteolysis"/>
    <property type="evidence" value="ECO:0007669"/>
    <property type="project" value="InterPro"/>
</dbReference>
<organism evidence="2 3">
    <name type="scientific">Pseudoalteromonas caenipelagi</name>
    <dbReference type="NCBI Taxonomy" id="2726988"/>
    <lineage>
        <taxon>Bacteria</taxon>
        <taxon>Pseudomonadati</taxon>
        <taxon>Pseudomonadota</taxon>
        <taxon>Gammaproteobacteria</taxon>
        <taxon>Alteromonadales</taxon>
        <taxon>Pseudoalteromonadaceae</taxon>
        <taxon>Pseudoalteromonas</taxon>
    </lineage>
</organism>